<feature type="region of interest" description="Disordered" evidence="1">
    <location>
        <begin position="232"/>
        <end position="264"/>
    </location>
</feature>
<sequence length="307" mass="33264">MLRGAAPRLRCCPSGAGEMRVRDCDLASALRILELLDCSLHSSAKPPISHGVIGFWRICFHAHLKPAAARGEQEERIWQRDSAPGRPPFTVGGWAPGRGVIGRPFSARTNGRDCSREAGLQLQTFRACSAWGGEYNLQMIFGAQQSPAYALTSEAAPVVAPTNPSWLHSLAACGSGRLLTEAIGKSIQPLAQSAACAGEIGIDPVVGSDAASPFRDPWEIWTLDARDPRLPRRRGLANKEDPLDCSSPVSGTEKRTAARSGPQIASSHRGRLVADAFGKYLVLRYGYRLLQRFGLRADDRLSRINEL</sequence>
<keyword evidence="3" id="KW-1185">Reference proteome</keyword>
<dbReference type="Proteomes" id="UP000654918">
    <property type="component" value="Unassembled WGS sequence"/>
</dbReference>
<gene>
    <name evidence="2" type="ORF">CPLU01_00885</name>
</gene>
<evidence type="ECO:0000256" key="1">
    <source>
        <dbReference type="SAM" id="MobiDB-lite"/>
    </source>
</evidence>
<reference evidence="2" key="1">
    <citation type="journal article" date="2020" name="Phytopathology">
        <title>Genome Sequence Resources of Colletotrichum truncatum, C. plurivorum, C. musicola, and C. sojae: Four Species Pathogenic to Soybean (Glycine max).</title>
        <authorList>
            <person name="Rogerio F."/>
            <person name="Boufleur T.R."/>
            <person name="Ciampi-Guillardi M."/>
            <person name="Sukno S.A."/>
            <person name="Thon M.R."/>
            <person name="Massola Junior N.S."/>
            <person name="Baroncelli R."/>
        </authorList>
    </citation>
    <scope>NUCLEOTIDE SEQUENCE</scope>
    <source>
        <strain evidence="2">LFN00145</strain>
    </source>
</reference>
<proteinExistence type="predicted"/>
<dbReference type="AlphaFoldDB" id="A0A8H6NQW7"/>
<dbReference type="EMBL" id="WIGO01000005">
    <property type="protein sequence ID" value="KAF6840889.1"/>
    <property type="molecule type" value="Genomic_DNA"/>
</dbReference>
<comment type="caution">
    <text evidence="2">The sequence shown here is derived from an EMBL/GenBank/DDBJ whole genome shotgun (WGS) entry which is preliminary data.</text>
</comment>
<protein>
    <submittedName>
        <fullName evidence="2">Uncharacterized protein</fullName>
    </submittedName>
</protein>
<name>A0A8H6NQW7_9PEZI</name>
<evidence type="ECO:0000313" key="2">
    <source>
        <dbReference type="EMBL" id="KAF6840889.1"/>
    </source>
</evidence>
<organism evidence="2 3">
    <name type="scientific">Colletotrichum plurivorum</name>
    <dbReference type="NCBI Taxonomy" id="2175906"/>
    <lineage>
        <taxon>Eukaryota</taxon>
        <taxon>Fungi</taxon>
        <taxon>Dikarya</taxon>
        <taxon>Ascomycota</taxon>
        <taxon>Pezizomycotina</taxon>
        <taxon>Sordariomycetes</taxon>
        <taxon>Hypocreomycetidae</taxon>
        <taxon>Glomerellales</taxon>
        <taxon>Glomerellaceae</taxon>
        <taxon>Colletotrichum</taxon>
        <taxon>Colletotrichum orchidearum species complex</taxon>
    </lineage>
</organism>
<accession>A0A8H6NQW7</accession>
<evidence type="ECO:0000313" key="3">
    <source>
        <dbReference type="Proteomes" id="UP000654918"/>
    </source>
</evidence>